<evidence type="ECO:0000313" key="1">
    <source>
        <dbReference type="EMBL" id="CAN66459.1"/>
    </source>
</evidence>
<gene>
    <name evidence="1" type="ORF">VITISV_011578</name>
</gene>
<name>A5C7X5_VITVI</name>
<proteinExistence type="predicted"/>
<reference evidence="1" key="1">
    <citation type="journal article" date="2007" name="PLoS ONE">
        <title>The first genome sequence of an elite grapevine cultivar (Pinot noir Vitis vinifera L.): coping with a highly heterozygous genome.</title>
        <authorList>
            <person name="Velasco R."/>
            <person name="Zharkikh A."/>
            <person name="Troggio M."/>
            <person name="Cartwright D.A."/>
            <person name="Cestaro A."/>
            <person name="Pruss D."/>
            <person name="Pindo M."/>
            <person name="FitzGerald L.M."/>
            <person name="Vezzulli S."/>
            <person name="Reid J."/>
            <person name="Malacarne G."/>
            <person name="Iliev D."/>
            <person name="Coppola G."/>
            <person name="Wardell B."/>
            <person name="Micheletti D."/>
            <person name="Macalma T."/>
            <person name="Facci M."/>
            <person name="Mitchell J.T."/>
            <person name="Perazzolli M."/>
            <person name="Eldredge G."/>
            <person name="Gatto P."/>
            <person name="Oyzerski R."/>
            <person name="Moretto M."/>
            <person name="Gutin N."/>
            <person name="Stefanini M."/>
            <person name="Chen Y."/>
            <person name="Segala C."/>
            <person name="Davenport C."/>
            <person name="Dematte L."/>
            <person name="Mraz A."/>
            <person name="Battilana J."/>
            <person name="Stormo K."/>
            <person name="Costa F."/>
            <person name="Tao Q."/>
            <person name="Si-Ammour A."/>
            <person name="Harkins T."/>
            <person name="Lackey A."/>
            <person name="Perbost C."/>
            <person name="Taillon B."/>
            <person name="Stella A."/>
            <person name="Solovyev V."/>
            <person name="Fawcett J.A."/>
            <person name="Sterck L."/>
            <person name="Vandepoele K."/>
            <person name="Grando S.M."/>
            <person name="Toppo S."/>
            <person name="Moser C."/>
            <person name="Lanchbury J."/>
            <person name="Bogden R."/>
            <person name="Skolnick M."/>
            <person name="Sgaramella V."/>
            <person name="Bhatnagar S.K."/>
            <person name="Fontana P."/>
            <person name="Gutin A."/>
            <person name="Van de Peer Y."/>
            <person name="Salamini F."/>
            <person name="Viola R."/>
        </authorList>
    </citation>
    <scope>NUCLEOTIDE SEQUENCE</scope>
</reference>
<dbReference type="EMBL" id="AM485408">
    <property type="protein sequence ID" value="CAN66459.1"/>
    <property type="molecule type" value="Genomic_DNA"/>
</dbReference>
<organism evidence="1">
    <name type="scientific">Vitis vinifera</name>
    <name type="common">Grape</name>
    <dbReference type="NCBI Taxonomy" id="29760"/>
    <lineage>
        <taxon>Eukaryota</taxon>
        <taxon>Viridiplantae</taxon>
        <taxon>Streptophyta</taxon>
        <taxon>Embryophyta</taxon>
        <taxon>Tracheophyta</taxon>
        <taxon>Spermatophyta</taxon>
        <taxon>Magnoliopsida</taxon>
        <taxon>eudicotyledons</taxon>
        <taxon>Gunneridae</taxon>
        <taxon>Pentapetalae</taxon>
        <taxon>rosids</taxon>
        <taxon>Vitales</taxon>
        <taxon>Vitaceae</taxon>
        <taxon>Viteae</taxon>
        <taxon>Vitis</taxon>
    </lineage>
</organism>
<sequence length="124" mass="13362">MSVANIGKLQENTAKISQNVSRKYLEASGEHRGTVQNICETLRVSAQRIQICLTGEVETPSSPIWRQALDAKYLEKVCAGCETSGWNGGGAAPSGFSKRICGALPYPDSLMEKYTTLAVITPGR</sequence>
<protein>
    <submittedName>
        <fullName evidence="1">Uncharacterized protein</fullName>
    </submittedName>
</protein>
<accession>A5C7X5</accession>
<dbReference type="AlphaFoldDB" id="A5C7X5"/>